<sequence>MLDRIHLFVPFKLEHITLLGVDGRVDPVHLVDIKSLGVPLAAQITVDEEGKEHADYLRHPWESLGTGFTPMAMKVFHESMGKRLMPGVELKASPAKLLQGHNVFGPTCIEKGALTMLKWLAGTYPKLFEMLAVDCCEVYDIDCTYSSRLPDERTARQAIQAIRGVSNGQMKGRGDDYETTAYFGAKDSRLRRLKIYLKHPEFMKQLDEAKKAGRGDLSAARTVKILSNPHLQAWSENLLRLEVTVAKRWLNRRGISNLLNDLIRHQQALSEQGICFIQWCWEQVTKDLFAAFEGIQMRIINDEKVLAALLEKHTKQGKGRHTKEKIVAGVLVPPIFVPGKTSDAYARSLFRTYRSLKDYGWEETQASMNRASFYNHIRDICECGISKAALQKLKVSDQQNNVVPILRFVQVDFNAQRPGWYIEPSVEAA</sequence>
<dbReference type="Pfam" id="PF05144">
    <property type="entry name" value="Phage_CRI"/>
    <property type="match status" value="1"/>
</dbReference>
<feature type="domain" description="Replication-associated protein G2P N-terminal" evidence="1">
    <location>
        <begin position="1"/>
        <end position="255"/>
    </location>
</feature>
<keyword evidence="4" id="KW-1185">Reference proteome</keyword>
<reference evidence="3 4" key="1">
    <citation type="submission" date="2017-11" db="EMBL/GenBank/DDBJ databases">
        <title>Genome sequencing of a diverse group of Pseudomonas species.</title>
        <authorList>
            <person name="Loper J."/>
        </authorList>
    </citation>
    <scope>NUCLEOTIDE SEQUENCE [LARGE SCALE GENOMIC DNA]</scope>
    <source>
        <strain evidence="3 4">NCPPB 2192</strain>
    </source>
</reference>
<dbReference type="InterPro" id="IPR022686">
    <property type="entry name" value="G2P_N"/>
</dbReference>
<dbReference type="GeneID" id="55847867"/>
<gene>
    <name evidence="3" type="ORF">ATI14_4783</name>
</gene>
<dbReference type="RefSeq" id="WP_080520537.1">
    <property type="nucleotide sequence ID" value="NZ_PHHD01000001.1"/>
</dbReference>
<evidence type="ECO:0000259" key="1">
    <source>
        <dbReference type="Pfam" id="PF05144"/>
    </source>
</evidence>
<evidence type="ECO:0000313" key="4">
    <source>
        <dbReference type="Proteomes" id="UP000232891"/>
    </source>
</evidence>
<dbReference type="Pfam" id="PF05155">
    <property type="entry name" value="G2P_X_C"/>
    <property type="match status" value="1"/>
</dbReference>
<proteinExistence type="predicted"/>
<dbReference type="InterPro" id="IPR006516">
    <property type="entry name" value="G2P"/>
</dbReference>
<comment type="caution">
    <text evidence="3">The sequence shown here is derived from an EMBL/GenBank/DDBJ whole genome shotgun (WGS) entry which is preliminary data.</text>
</comment>
<feature type="domain" description="Replication-associated protein G2P C-terminal" evidence="2">
    <location>
        <begin position="339"/>
        <end position="425"/>
    </location>
</feature>
<dbReference type="EMBL" id="PHHD01000001">
    <property type="protein sequence ID" value="PKA77725.1"/>
    <property type="molecule type" value="Genomic_DNA"/>
</dbReference>
<dbReference type="InterPro" id="IPR022688">
    <property type="entry name" value="G2P_C"/>
</dbReference>
<dbReference type="NCBIfam" id="TIGR01629">
    <property type="entry name" value="rep_II_X"/>
    <property type="match status" value="1"/>
</dbReference>
<accession>A0ABX4QM62</accession>
<evidence type="ECO:0000313" key="3">
    <source>
        <dbReference type="EMBL" id="PKA77725.1"/>
    </source>
</evidence>
<protein>
    <submittedName>
        <fullName evidence="3">II/X family phage/plasmid replication protein</fullName>
    </submittedName>
</protein>
<evidence type="ECO:0000259" key="2">
    <source>
        <dbReference type="Pfam" id="PF05155"/>
    </source>
</evidence>
<name>A0ABX4QM62_PSETO</name>
<dbReference type="Proteomes" id="UP000232891">
    <property type="component" value="Unassembled WGS sequence"/>
</dbReference>
<organism evidence="3 4">
    <name type="scientific">Pseudomonas tolaasii NCPPB 2192</name>
    <dbReference type="NCBI Taxonomy" id="564423"/>
    <lineage>
        <taxon>Bacteria</taxon>
        <taxon>Pseudomonadati</taxon>
        <taxon>Pseudomonadota</taxon>
        <taxon>Gammaproteobacteria</taxon>
        <taxon>Pseudomonadales</taxon>
        <taxon>Pseudomonadaceae</taxon>
        <taxon>Pseudomonas</taxon>
    </lineage>
</organism>